<dbReference type="Proteomes" id="UP000432350">
    <property type="component" value="Unassembled WGS sequence"/>
</dbReference>
<proteinExistence type="predicted"/>
<organism evidence="1 2">
    <name type="scientific">Sphingobacterium multivorum</name>
    <dbReference type="NCBI Taxonomy" id="28454"/>
    <lineage>
        <taxon>Bacteria</taxon>
        <taxon>Pseudomonadati</taxon>
        <taxon>Bacteroidota</taxon>
        <taxon>Sphingobacteriia</taxon>
        <taxon>Sphingobacteriales</taxon>
        <taxon>Sphingobacteriaceae</taxon>
        <taxon>Sphingobacterium</taxon>
    </lineage>
</organism>
<sequence>MNYAYAPNCTRLKAVTVNPLETESKN</sequence>
<evidence type="ECO:0000313" key="1">
    <source>
        <dbReference type="EMBL" id="VXC59101.1"/>
    </source>
</evidence>
<name>A0A653ZXD3_SPHMU</name>
<evidence type="ECO:0000313" key="2">
    <source>
        <dbReference type="Proteomes" id="UP000432350"/>
    </source>
</evidence>
<protein>
    <submittedName>
        <fullName evidence="1">Uncharacterized protein</fullName>
    </submittedName>
</protein>
<dbReference type="EMBL" id="CABWMV010000007">
    <property type="protein sequence ID" value="VXC59101.1"/>
    <property type="molecule type" value="Genomic_DNA"/>
</dbReference>
<gene>
    <name evidence="1" type="ORF">SPHINGO8BC_150057</name>
</gene>
<dbReference type="AlphaFoldDB" id="A0A653ZXD3"/>
<reference evidence="1 2" key="1">
    <citation type="submission" date="2019-10" db="EMBL/GenBank/DDBJ databases">
        <authorList>
            <person name="Karimi E."/>
        </authorList>
    </citation>
    <scope>NUCLEOTIDE SEQUENCE [LARGE SCALE GENOMIC DNA]</scope>
    <source>
        <strain evidence="1">Sphingobacterium sp. 8BC</strain>
    </source>
</reference>
<accession>A0A653ZXD3</accession>